<dbReference type="AlphaFoldDB" id="A0A1R3GNX0"/>
<reference evidence="1 2" key="1">
    <citation type="submission" date="2013-09" db="EMBL/GenBank/DDBJ databases">
        <title>Corchorus capsularis genome sequencing.</title>
        <authorList>
            <person name="Alam M."/>
            <person name="Haque M.S."/>
            <person name="Islam M.S."/>
            <person name="Emdad E.M."/>
            <person name="Islam M.M."/>
            <person name="Ahmed B."/>
            <person name="Halim A."/>
            <person name="Hossen Q.M.M."/>
            <person name="Hossain M.Z."/>
            <person name="Ahmed R."/>
            <person name="Khan M.M."/>
            <person name="Islam R."/>
            <person name="Rashid M.M."/>
            <person name="Khan S.A."/>
            <person name="Rahman M.S."/>
            <person name="Alam M."/>
        </authorList>
    </citation>
    <scope>NUCLEOTIDE SEQUENCE [LARGE SCALE GENOMIC DNA]</scope>
    <source>
        <strain evidence="2">cv. CVL-1</strain>
        <tissue evidence="1">Whole seedling</tissue>
    </source>
</reference>
<gene>
    <name evidence="1" type="ORF">CCACVL1_24640</name>
</gene>
<feature type="non-terminal residue" evidence="1">
    <location>
        <position position="1"/>
    </location>
</feature>
<comment type="caution">
    <text evidence="1">The sequence shown here is derived from an EMBL/GenBank/DDBJ whole genome shotgun (WGS) entry which is preliminary data.</text>
</comment>
<keyword evidence="2" id="KW-1185">Reference proteome</keyword>
<evidence type="ECO:0000313" key="2">
    <source>
        <dbReference type="Proteomes" id="UP000188268"/>
    </source>
</evidence>
<protein>
    <submittedName>
        <fullName evidence="1">Uncharacterized protein</fullName>
    </submittedName>
</protein>
<accession>A0A1R3GNX0</accession>
<organism evidence="1 2">
    <name type="scientific">Corchorus capsularis</name>
    <name type="common">Jute</name>
    <dbReference type="NCBI Taxonomy" id="210143"/>
    <lineage>
        <taxon>Eukaryota</taxon>
        <taxon>Viridiplantae</taxon>
        <taxon>Streptophyta</taxon>
        <taxon>Embryophyta</taxon>
        <taxon>Tracheophyta</taxon>
        <taxon>Spermatophyta</taxon>
        <taxon>Magnoliopsida</taxon>
        <taxon>eudicotyledons</taxon>
        <taxon>Gunneridae</taxon>
        <taxon>Pentapetalae</taxon>
        <taxon>rosids</taxon>
        <taxon>malvids</taxon>
        <taxon>Malvales</taxon>
        <taxon>Malvaceae</taxon>
        <taxon>Grewioideae</taxon>
        <taxon>Apeibeae</taxon>
        <taxon>Corchorus</taxon>
    </lineage>
</organism>
<dbReference type="Proteomes" id="UP000188268">
    <property type="component" value="Unassembled WGS sequence"/>
</dbReference>
<evidence type="ECO:0000313" key="1">
    <source>
        <dbReference type="EMBL" id="OMO59756.1"/>
    </source>
</evidence>
<dbReference type="Gramene" id="OMO59756">
    <property type="protein sequence ID" value="OMO59756"/>
    <property type="gene ID" value="CCACVL1_24640"/>
</dbReference>
<dbReference type="EMBL" id="AWWV01013868">
    <property type="protein sequence ID" value="OMO59756.1"/>
    <property type="molecule type" value="Genomic_DNA"/>
</dbReference>
<name>A0A1R3GNX0_COCAP</name>
<proteinExistence type="predicted"/>
<sequence>GVHDPHACEQSGKLDPAICNVSGPLLFIIGFGPLDLSQYELGFAGNPSLLFG</sequence>